<evidence type="ECO:0000256" key="6">
    <source>
        <dbReference type="ARBA" id="ARBA00022840"/>
    </source>
</evidence>
<evidence type="ECO:0000259" key="10">
    <source>
        <dbReference type="PROSITE" id="PS50011"/>
    </source>
</evidence>
<evidence type="ECO:0000256" key="9">
    <source>
        <dbReference type="SAM" id="MobiDB-lite"/>
    </source>
</evidence>
<reference evidence="12 13" key="1">
    <citation type="submission" date="2023-06" db="EMBL/GenBank/DDBJ databases">
        <title>Pelomonas sp. APW6 16S ribosomal RNA gene genome sequencing and assembly.</title>
        <authorList>
            <person name="Woo H."/>
        </authorList>
    </citation>
    <scope>NUCLEOTIDE SEQUENCE [LARGE SCALE GENOMIC DNA]</scope>
    <source>
        <strain evidence="12 13">APW6</strain>
    </source>
</reference>
<dbReference type="EC" id="2.7.11.1" evidence="1"/>
<keyword evidence="13" id="KW-1185">Reference proteome</keyword>
<dbReference type="InterPro" id="IPR000719">
    <property type="entry name" value="Prot_kinase_dom"/>
</dbReference>
<accession>A0ABT7LL95</accession>
<feature type="region of interest" description="Disordered" evidence="9">
    <location>
        <begin position="607"/>
        <end position="650"/>
    </location>
</feature>
<evidence type="ECO:0000256" key="5">
    <source>
        <dbReference type="ARBA" id="ARBA00022777"/>
    </source>
</evidence>
<evidence type="ECO:0000256" key="3">
    <source>
        <dbReference type="ARBA" id="ARBA00022679"/>
    </source>
</evidence>
<dbReference type="SUPFAM" id="SSF109604">
    <property type="entry name" value="HD-domain/PDEase-like"/>
    <property type="match status" value="1"/>
</dbReference>
<dbReference type="Proteomes" id="UP001238603">
    <property type="component" value="Unassembled WGS sequence"/>
</dbReference>
<dbReference type="Gene3D" id="1.10.510.10">
    <property type="entry name" value="Transferase(Phosphotransferase) domain 1"/>
    <property type="match status" value="1"/>
</dbReference>
<proteinExistence type="predicted"/>
<dbReference type="Pfam" id="PF00069">
    <property type="entry name" value="Pkinase"/>
    <property type="match status" value="1"/>
</dbReference>
<dbReference type="Gene3D" id="1.10.3210.10">
    <property type="entry name" value="Hypothetical protein af1432"/>
    <property type="match status" value="1"/>
</dbReference>
<keyword evidence="6" id="KW-0067">ATP-binding</keyword>
<evidence type="ECO:0000259" key="11">
    <source>
        <dbReference type="PROSITE" id="PS51833"/>
    </source>
</evidence>
<keyword evidence="3" id="KW-0808">Transferase</keyword>
<evidence type="ECO:0000313" key="13">
    <source>
        <dbReference type="Proteomes" id="UP001238603"/>
    </source>
</evidence>
<evidence type="ECO:0000256" key="1">
    <source>
        <dbReference type="ARBA" id="ARBA00012513"/>
    </source>
</evidence>
<dbReference type="InterPro" id="IPR011009">
    <property type="entry name" value="Kinase-like_dom_sf"/>
</dbReference>
<protein>
    <recommendedName>
        <fullName evidence="1">non-specific serine/threonine protein kinase</fullName>
        <ecNumber evidence="1">2.7.11.1</ecNumber>
    </recommendedName>
</protein>
<dbReference type="Pfam" id="PF08668">
    <property type="entry name" value="HDOD"/>
    <property type="match status" value="1"/>
</dbReference>
<dbReference type="SUPFAM" id="SSF56112">
    <property type="entry name" value="Protein kinase-like (PK-like)"/>
    <property type="match status" value="1"/>
</dbReference>
<name>A0ABT7LL95_9BURK</name>
<evidence type="ECO:0000313" key="12">
    <source>
        <dbReference type="EMBL" id="MDL5032291.1"/>
    </source>
</evidence>
<organism evidence="12 13">
    <name type="scientific">Roseateles subflavus</name>
    <dbReference type="NCBI Taxonomy" id="3053353"/>
    <lineage>
        <taxon>Bacteria</taxon>
        <taxon>Pseudomonadati</taxon>
        <taxon>Pseudomonadota</taxon>
        <taxon>Betaproteobacteria</taxon>
        <taxon>Burkholderiales</taxon>
        <taxon>Sphaerotilaceae</taxon>
        <taxon>Roseateles</taxon>
    </lineage>
</organism>
<dbReference type="PROSITE" id="PS50011">
    <property type="entry name" value="PROTEIN_KINASE_DOM"/>
    <property type="match status" value="1"/>
</dbReference>
<dbReference type="EMBL" id="JASVDS010000002">
    <property type="protein sequence ID" value="MDL5032291.1"/>
    <property type="molecule type" value="Genomic_DNA"/>
</dbReference>
<comment type="caution">
    <text evidence="12">The sequence shown here is derived from an EMBL/GenBank/DDBJ whole genome shotgun (WGS) entry which is preliminary data.</text>
</comment>
<keyword evidence="4" id="KW-0547">Nucleotide-binding</keyword>
<dbReference type="PANTHER" id="PTHR24361:SF433">
    <property type="entry name" value="PROTEIN KINASE DOMAIN-CONTAINING PROTEIN"/>
    <property type="match status" value="1"/>
</dbReference>
<dbReference type="PANTHER" id="PTHR24361">
    <property type="entry name" value="MITOGEN-ACTIVATED KINASE KINASE KINASE"/>
    <property type="match status" value="1"/>
</dbReference>
<sequence>MSSTPASSATAAAAAPAAPLRRFGRFELRGLLSKTPRSLLWLVFDPRNGQELLLAMPREKPASPEALAQWKRLADGGARINHPQLAHVVEQGEVELWPYLAYDRALGETLEERLRRQPAPLPLDVAAWVCQLLEGLAYAHEAGHVHRDLQLAHVLINATDQVRLLGLEVAQEPESSSQDFNTLTRSATREAAAQDVLAVGLMLHRLLTGKPVLDQTDLHQAMALMQPQGRELVRLGWETPHPIPDPLRAIANRSTDRQARQRYHQARTLLRALEGWRTAAAHDAGGPIALLMDKLQRYGHLPASSARLSRILGAAGLEGQHAAALSGLVLDDMALALELLRRVNNALKQSGAANSGTMLNMQRAIAMIGLNGLQAAVRSLKPWPGPLSELQATVMRSLMRRVHRAGLIAQNLRPAGFDPEVVYLVCLLQNLGRLLLQYHFPDDAQQVRQLMLPPEPTEETPNPVGMGEQAAAYAVLGCDLDALGSAVARYWGLDEDVQHMMHRASPDAPVRHAGHDTDVIRLTCSFANELVDAMVQPEGRRKHALEMATRRYARVLGLGLRDVMDALKPETARKEAAASHSPEAAREIGSSNLTLTAHLDIPPIVPSNPVGSAGAPQASALRQRLAGGAADPAGSAGGSFYVSGKLPERR</sequence>
<dbReference type="PROSITE" id="PS51833">
    <property type="entry name" value="HDOD"/>
    <property type="match status" value="1"/>
</dbReference>
<dbReference type="InterPro" id="IPR053235">
    <property type="entry name" value="Ser_Thr_kinase"/>
</dbReference>
<evidence type="ECO:0000256" key="2">
    <source>
        <dbReference type="ARBA" id="ARBA00022527"/>
    </source>
</evidence>
<keyword evidence="2" id="KW-0723">Serine/threonine-protein kinase</keyword>
<dbReference type="InterPro" id="IPR013976">
    <property type="entry name" value="HDOD"/>
</dbReference>
<dbReference type="RefSeq" id="WP_285982375.1">
    <property type="nucleotide sequence ID" value="NZ_JASVDS010000002.1"/>
</dbReference>
<comment type="catalytic activity">
    <reaction evidence="7">
        <text>L-threonyl-[protein] + ATP = O-phospho-L-threonyl-[protein] + ADP + H(+)</text>
        <dbReference type="Rhea" id="RHEA:46608"/>
        <dbReference type="Rhea" id="RHEA-COMP:11060"/>
        <dbReference type="Rhea" id="RHEA-COMP:11605"/>
        <dbReference type="ChEBI" id="CHEBI:15378"/>
        <dbReference type="ChEBI" id="CHEBI:30013"/>
        <dbReference type="ChEBI" id="CHEBI:30616"/>
        <dbReference type="ChEBI" id="CHEBI:61977"/>
        <dbReference type="ChEBI" id="CHEBI:456216"/>
        <dbReference type="EC" id="2.7.11.1"/>
    </reaction>
</comment>
<evidence type="ECO:0000256" key="4">
    <source>
        <dbReference type="ARBA" id="ARBA00022741"/>
    </source>
</evidence>
<keyword evidence="5" id="KW-0418">Kinase</keyword>
<feature type="domain" description="HDOD" evidence="11">
    <location>
        <begin position="301"/>
        <end position="507"/>
    </location>
</feature>
<evidence type="ECO:0000256" key="7">
    <source>
        <dbReference type="ARBA" id="ARBA00047899"/>
    </source>
</evidence>
<feature type="domain" description="Protein kinase" evidence="10">
    <location>
        <begin position="26"/>
        <end position="277"/>
    </location>
</feature>
<comment type="catalytic activity">
    <reaction evidence="8">
        <text>L-seryl-[protein] + ATP = O-phospho-L-seryl-[protein] + ADP + H(+)</text>
        <dbReference type="Rhea" id="RHEA:17989"/>
        <dbReference type="Rhea" id="RHEA-COMP:9863"/>
        <dbReference type="Rhea" id="RHEA-COMP:11604"/>
        <dbReference type="ChEBI" id="CHEBI:15378"/>
        <dbReference type="ChEBI" id="CHEBI:29999"/>
        <dbReference type="ChEBI" id="CHEBI:30616"/>
        <dbReference type="ChEBI" id="CHEBI:83421"/>
        <dbReference type="ChEBI" id="CHEBI:456216"/>
        <dbReference type="EC" id="2.7.11.1"/>
    </reaction>
</comment>
<gene>
    <name evidence="12" type="ORF">QRD43_10285</name>
</gene>
<dbReference type="SMART" id="SM00220">
    <property type="entry name" value="S_TKc"/>
    <property type="match status" value="1"/>
</dbReference>
<evidence type="ECO:0000256" key="8">
    <source>
        <dbReference type="ARBA" id="ARBA00048679"/>
    </source>
</evidence>